<evidence type="ECO:0000313" key="2">
    <source>
        <dbReference type="Proteomes" id="UP000019812"/>
    </source>
</evidence>
<proteinExistence type="predicted"/>
<gene>
    <name evidence="1" type="ORF">CAPSK01_003944</name>
</gene>
<dbReference type="AlphaFoldDB" id="A0A084XW36"/>
<comment type="caution">
    <text evidence="1">The sequence shown here is derived from an EMBL/GenBank/DDBJ whole genome shotgun (WGS) entry which is preliminary data.</text>
</comment>
<reference evidence="1 2" key="1">
    <citation type="submission" date="2014-07" db="EMBL/GenBank/DDBJ databases">
        <title>Expanding our view of genomic diversity in Candidatus Accumulibacter clades.</title>
        <authorList>
            <person name="Skennerton C.T."/>
            <person name="Barr J.J."/>
            <person name="Slater F.R."/>
            <person name="Bond P.L."/>
            <person name="Tyson G.W."/>
        </authorList>
    </citation>
    <scope>NUCLEOTIDE SEQUENCE [LARGE SCALE GENOMIC DNA]</scope>
    <source>
        <strain evidence="2">SK-01</strain>
    </source>
</reference>
<dbReference type="Proteomes" id="UP000019812">
    <property type="component" value="Unassembled WGS sequence"/>
</dbReference>
<organism evidence="1 2">
    <name type="scientific">Candidatus Accumulibacter vicinus</name>
    <dbReference type="NCBI Taxonomy" id="2954382"/>
    <lineage>
        <taxon>Bacteria</taxon>
        <taxon>Pseudomonadati</taxon>
        <taxon>Pseudomonadota</taxon>
        <taxon>Betaproteobacteria</taxon>
        <taxon>Candidatus Accumulibacter</taxon>
    </lineage>
</organism>
<dbReference type="EMBL" id="JDSS02000038">
    <property type="protein sequence ID" value="KFB66680.1"/>
    <property type="molecule type" value="Genomic_DNA"/>
</dbReference>
<protein>
    <submittedName>
        <fullName evidence="1">Uncharacterized protein</fullName>
    </submittedName>
</protein>
<name>A0A084XW36_9PROT</name>
<evidence type="ECO:0000313" key="1">
    <source>
        <dbReference type="EMBL" id="KFB66680.1"/>
    </source>
</evidence>
<dbReference type="STRING" id="1457154.CAPSK01_003944"/>
<accession>A0A084XW36</accession>
<sequence>MSYDSYKAVAKAVRVLELERKTAIAELMRDFDSNYYYPNLREIQGECSKLGHKWSFSHLGPLNEPWYYCKICFTKSVRDHD</sequence>